<name>A0A1F2P8E0_9EURY</name>
<dbReference type="InterPro" id="IPR023473">
    <property type="entry name" value="AMMECR1"/>
</dbReference>
<evidence type="ECO:0000256" key="1">
    <source>
        <dbReference type="HAMAP-Rule" id="MF_00645"/>
    </source>
</evidence>
<dbReference type="Proteomes" id="UP000185779">
    <property type="component" value="Unassembled WGS sequence"/>
</dbReference>
<evidence type="ECO:0000259" key="2">
    <source>
        <dbReference type="PROSITE" id="PS51112"/>
    </source>
</evidence>
<dbReference type="PROSITE" id="PS51112">
    <property type="entry name" value="AMMECR1"/>
    <property type="match status" value="1"/>
</dbReference>
<evidence type="ECO:0000313" key="3">
    <source>
        <dbReference type="EMBL" id="OFV66951.1"/>
    </source>
</evidence>
<organism evidence="3 4">
    <name type="scientific">Candidatus Syntropharchaeum butanivorans</name>
    <dbReference type="NCBI Taxonomy" id="1839936"/>
    <lineage>
        <taxon>Archaea</taxon>
        <taxon>Methanobacteriati</taxon>
        <taxon>Methanobacteriota</taxon>
        <taxon>Stenosarchaea group</taxon>
        <taxon>Methanomicrobia</taxon>
        <taxon>Methanosarcinales</taxon>
        <taxon>ANME-2 cluster</taxon>
        <taxon>Candidatus Syntropharchaeum</taxon>
    </lineage>
</organism>
<dbReference type="HAMAP" id="MF_00645">
    <property type="entry name" value="AMMECR1"/>
    <property type="match status" value="1"/>
</dbReference>
<dbReference type="InterPro" id="IPR002733">
    <property type="entry name" value="AMMECR1_domain"/>
</dbReference>
<proteinExistence type="inferred from homology"/>
<dbReference type="PATRIC" id="fig|1839936.3.peg.245"/>
<dbReference type="PANTHER" id="PTHR13016">
    <property type="entry name" value="AMMECR1 HOMOLOG"/>
    <property type="match status" value="1"/>
</dbReference>
<accession>A0A1F2P8E0</accession>
<dbReference type="NCBIfam" id="NF002000">
    <property type="entry name" value="PRK00801.1"/>
    <property type="match status" value="1"/>
</dbReference>
<sequence>MRGEGVMLSEEDGQQALRLARDAIEAYIRGGKRIDPDEYELSRVFDEKRGVFVTIKKQGMLRGCIGFPYPVMRLKEAIVEAAISAASSDPRFPVLSPDELEEIEIEVTILTEPVKLDVKPRDRVKEVIVGKHGLIVRRGPYQGLLLPQVAVEWGWDAETFLEQTCLKAGLTPDMWLDEQTEVSVFEGQIFNEERDRSV</sequence>
<comment type="caution">
    <text evidence="3">The sequence shown here is derived from an EMBL/GenBank/DDBJ whole genome shotgun (WGS) entry which is preliminary data.</text>
</comment>
<feature type="domain" description="AMMECR1" evidence="2">
    <location>
        <begin position="11"/>
        <end position="198"/>
    </location>
</feature>
<dbReference type="InterPro" id="IPR027485">
    <property type="entry name" value="AMMECR1_N"/>
</dbReference>
<dbReference type="InterPro" id="IPR023472">
    <property type="entry name" value="Uncharacterised_MJ0810"/>
</dbReference>
<dbReference type="STRING" id="1839936.SBU_000244"/>
<dbReference type="SUPFAM" id="SSF143447">
    <property type="entry name" value="AMMECR1-like"/>
    <property type="match status" value="1"/>
</dbReference>
<dbReference type="EMBL" id="LYOR01000001">
    <property type="protein sequence ID" value="OFV66951.1"/>
    <property type="molecule type" value="Genomic_DNA"/>
</dbReference>
<dbReference type="Gene3D" id="3.30.1490.150">
    <property type="entry name" value="Hypothetical protein ph0010, domain 2"/>
    <property type="match status" value="1"/>
</dbReference>
<dbReference type="PANTHER" id="PTHR13016:SF0">
    <property type="entry name" value="AMME SYNDROME CANDIDATE GENE 1 PROTEIN"/>
    <property type="match status" value="1"/>
</dbReference>
<dbReference type="NCBIfam" id="TIGR00296">
    <property type="entry name" value="TIGR00296 family protein"/>
    <property type="match status" value="1"/>
</dbReference>
<protein>
    <recommendedName>
        <fullName evidence="1">Protein SBU_000244</fullName>
    </recommendedName>
</protein>
<keyword evidence="4" id="KW-1185">Reference proteome</keyword>
<dbReference type="AlphaFoldDB" id="A0A1F2P8E0"/>
<gene>
    <name evidence="3" type="ORF">SBU_000244</name>
</gene>
<dbReference type="InterPro" id="IPR036071">
    <property type="entry name" value="AMMECR1_dom_sf"/>
</dbReference>
<dbReference type="Pfam" id="PF01871">
    <property type="entry name" value="AMMECR1"/>
    <property type="match status" value="1"/>
</dbReference>
<dbReference type="Gene3D" id="3.30.700.20">
    <property type="entry name" value="Hypothetical protein ph0010, domain 1"/>
    <property type="match status" value="1"/>
</dbReference>
<reference evidence="3" key="1">
    <citation type="submission" date="2016-05" db="EMBL/GenBank/DDBJ databases">
        <title>Microbial consortia oxidize butane by reversing methanogenesis.</title>
        <authorList>
            <person name="Laso-Perez R."/>
            <person name="Richter M."/>
            <person name="Wegener G."/>
            <person name="Musat F."/>
        </authorList>
    </citation>
    <scope>NUCLEOTIDE SEQUENCE [LARGE SCALE GENOMIC DNA]</scope>
    <source>
        <strain evidence="3">BOX1</strain>
    </source>
</reference>
<dbReference type="NCBIfam" id="TIGR04335">
    <property type="entry name" value="AmmeMemoSam_A"/>
    <property type="match status" value="1"/>
</dbReference>
<evidence type="ECO:0000313" key="4">
    <source>
        <dbReference type="Proteomes" id="UP000185779"/>
    </source>
</evidence>
<dbReference type="InterPro" id="IPR027623">
    <property type="entry name" value="AmmeMemoSam_A"/>
</dbReference>